<comment type="caution">
    <text evidence="2">The sequence shown here is derived from an EMBL/GenBank/DDBJ whole genome shotgun (WGS) entry which is preliminary data.</text>
</comment>
<dbReference type="RefSeq" id="WP_113920797.1">
    <property type="nucleotide sequence ID" value="NZ_QNRX01000010.1"/>
</dbReference>
<reference evidence="2 3" key="1">
    <citation type="submission" date="2018-06" db="EMBL/GenBank/DDBJ databases">
        <title>Genomic Encyclopedia of Type Strains, Phase IV (KMG-IV): sequencing the most valuable type-strain genomes for metagenomic binning, comparative biology and taxonomic classification.</title>
        <authorList>
            <person name="Goeker M."/>
        </authorList>
    </citation>
    <scope>NUCLEOTIDE SEQUENCE [LARGE SCALE GENOMIC DNA]</scope>
    <source>
        <strain evidence="2 3">DSM 22112</strain>
    </source>
</reference>
<dbReference type="Gene3D" id="3.30.980.10">
    <property type="entry name" value="Threonyl-trna Synthetase, Chain A, domain 2"/>
    <property type="match status" value="1"/>
</dbReference>
<dbReference type="InterPro" id="IPR018163">
    <property type="entry name" value="Thr/Ala-tRNA-synth_IIc_edit"/>
</dbReference>
<organism evidence="2 3">
    <name type="scientific">Alkalibaculum bacchi</name>
    <dbReference type="NCBI Taxonomy" id="645887"/>
    <lineage>
        <taxon>Bacteria</taxon>
        <taxon>Bacillati</taxon>
        <taxon>Bacillota</taxon>
        <taxon>Clostridia</taxon>
        <taxon>Eubacteriales</taxon>
        <taxon>Eubacteriaceae</taxon>
        <taxon>Alkalibaculum</taxon>
    </lineage>
</organism>
<gene>
    <name evidence="2" type="ORF">DES36_11019</name>
</gene>
<accession>A0A366I7Q6</accession>
<dbReference type="Pfam" id="PF00485">
    <property type="entry name" value="PRK"/>
    <property type="match status" value="1"/>
</dbReference>
<dbReference type="SUPFAM" id="SSF55186">
    <property type="entry name" value="ThrRS/AlaRS common domain"/>
    <property type="match status" value="1"/>
</dbReference>
<dbReference type="EMBL" id="QNRX01000010">
    <property type="protein sequence ID" value="RBP63276.1"/>
    <property type="molecule type" value="Genomic_DNA"/>
</dbReference>
<dbReference type="Gene3D" id="3.40.50.300">
    <property type="entry name" value="P-loop containing nucleotide triphosphate hydrolases"/>
    <property type="match status" value="1"/>
</dbReference>
<dbReference type="InterPro" id="IPR027417">
    <property type="entry name" value="P-loop_NTPase"/>
</dbReference>
<proteinExistence type="predicted"/>
<keyword evidence="3" id="KW-1185">Reference proteome</keyword>
<dbReference type="Proteomes" id="UP000253490">
    <property type="component" value="Unassembled WGS sequence"/>
</dbReference>
<feature type="domain" description="Phosphoribulokinase/uridine kinase" evidence="1">
    <location>
        <begin position="281"/>
        <end position="478"/>
    </location>
</feature>
<evidence type="ECO:0000259" key="1">
    <source>
        <dbReference type="Pfam" id="PF00485"/>
    </source>
</evidence>
<dbReference type="GO" id="GO:0016301">
    <property type="term" value="F:kinase activity"/>
    <property type="evidence" value="ECO:0007669"/>
    <property type="project" value="UniProtKB-KW"/>
</dbReference>
<sequence>MEQCITITVQDKQYQVNNGTPVAEFIQRLDSNNPIMGVSIDNRVQDLNFLLTKDCKLDLIDLSSPLGVKIYEKSLLFVLIKAAKIVLPQEELSIEHSLGGGIYCQFKGNKRLKKYEVDKIASIVDKIIKADLPINRVTCNKEEAIKKLPQKKDLFEYINGNHICIYELDGLYGYFNGYMLPSTGYLKQFYLRYYYPGFVLLYPKTNNQKVVKFEDQKKLFHVFSDYQKWCKFLDVQDVVSLNRKIADNDIVELIRVAEARHARDLMNISNEIASNPDRAKLIVLAGPSSAGKTTTSKRLATNLMVHGLRPVTIELDNYFLDRDKTPKNSRGEYDFDSINALDIELFNENLLQLLEYKEVEIPKYNFITGKRERGSKIKIAKDNPIIVEGIHGLNEKLTHYIPKENKYKIYLNALTHLNIDSYNRIPTTDIRLIRRLIRDYNTRGHNGESTLTMWRSVREGEEINIFPYGEEADYIFNSALLYEISVMRNYALPILKEVREDSPMYIHAERIIGFLELFLPIDNTSKILGNSIIREFIGGSVYD</sequence>
<keyword evidence="2" id="KW-0808">Transferase</keyword>
<keyword evidence="2" id="KW-0418">Kinase</keyword>
<name>A0A366I7Q6_9FIRM</name>
<dbReference type="InterPro" id="IPR006083">
    <property type="entry name" value="PRK/URK"/>
</dbReference>
<dbReference type="OrthoDB" id="9764644at2"/>
<dbReference type="AlphaFoldDB" id="A0A366I7Q6"/>
<evidence type="ECO:0000313" key="3">
    <source>
        <dbReference type="Proteomes" id="UP000253490"/>
    </source>
</evidence>
<dbReference type="PANTHER" id="PTHR10285">
    <property type="entry name" value="URIDINE KINASE"/>
    <property type="match status" value="1"/>
</dbReference>
<protein>
    <submittedName>
        <fullName evidence="2">Uridine kinase</fullName>
    </submittedName>
</protein>
<dbReference type="CDD" id="cd02028">
    <property type="entry name" value="UMPK_like"/>
    <property type="match status" value="1"/>
</dbReference>
<evidence type="ECO:0000313" key="2">
    <source>
        <dbReference type="EMBL" id="RBP63276.1"/>
    </source>
</evidence>
<dbReference type="SUPFAM" id="SSF52540">
    <property type="entry name" value="P-loop containing nucleoside triphosphate hydrolases"/>
    <property type="match status" value="1"/>
</dbReference>
<dbReference type="GO" id="GO:0005524">
    <property type="term" value="F:ATP binding"/>
    <property type="evidence" value="ECO:0007669"/>
    <property type="project" value="InterPro"/>
</dbReference>